<reference evidence="1 2" key="1">
    <citation type="submission" date="2017-01" db="EMBL/GenBank/DDBJ databases">
        <authorList>
            <person name="Mah S.A."/>
            <person name="Swanson W.J."/>
            <person name="Moy G.W."/>
            <person name="Vacquier V.D."/>
        </authorList>
    </citation>
    <scope>NUCLEOTIDE SEQUENCE [LARGE SCALE GENOMIC DNA]</scope>
    <source>
        <strain evidence="1 2">DSM 45758</strain>
    </source>
</reference>
<dbReference type="OrthoDB" id="8450665at2"/>
<dbReference type="STRING" id="1198245.SAMN05444858_111102"/>
<keyword evidence="2" id="KW-1185">Reference proteome</keyword>
<sequence length="142" mass="15805">MDLDSPVLRMCQDGMRAEAEGRPAAARTLFRLAWDASRDDYEACVAAHYLARQQSDPEEILYWNREALARADKVGDDRVAAFYPSLHVGVGLAYERLGDPDRARVAFDRAREHVPALPPGEYGDLLRAAITEGLARLHGPQD</sequence>
<dbReference type="Gene3D" id="1.25.40.10">
    <property type="entry name" value="Tetratricopeptide repeat domain"/>
    <property type="match status" value="1"/>
</dbReference>
<dbReference type="Proteomes" id="UP000186004">
    <property type="component" value="Unassembled WGS sequence"/>
</dbReference>
<dbReference type="EMBL" id="FTNF01000011">
    <property type="protein sequence ID" value="SIR52763.1"/>
    <property type="molecule type" value="Genomic_DNA"/>
</dbReference>
<protein>
    <recommendedName>
        <fullName evidence="3">Tetratricopeptide repeat-containing protein</fullName>
    </recommendedName>
</protein>
<gene>
    <name evidence="1" type="ORF">SAMN05444858_111102</name>
</gene>
<evidence type="ECO:0000313" key="2">
    <source>
        <dbReference type="Proteomes" id="UP000186004"/>
    </source>
</evidence>
<evidence type="ECO:0008006" key="3">
    <source>
        <dbReference type="Google" id="ProtNLM"/>
    </source>
</evidence>
<accession>A0A1N7BNE6</accession>
<dbReference type="InterPro" id="IPR011990">
    <property type="entry name" value="TPR-like_helical_dom_sf"/>
</dbReference>
<name>A0A1N7BNE6_9ACTN</name>
<dbReference type="AlphaFoldDB" id="A0A1N7BNE6"/>
<organism evidence="1 2">
    <name type="scientific">Micromonospora avicenniae</name>
    <dbReference type="NCBI Taxonomy" id="1198245"/>
    <lineage>
        <taxon>Bacteria</taxon>
        <taxon>Bacillati</taxon>
        <taxon>Actinomycetota</taxon>
        <taxon>Actinomycetes</taxon>
        <taxon>Micromonosporales</taxon>
        <taxon>Micromonosporaceae</taxon>
        <taxon>Micromonospora</taxon>
    </lineage>
</organism>
<dbReference type="RefSeq" id="WP_076471584.1">
    <property type="nucleotide sequence ID" value="NZ_FTNF01000011.1"/>
</dbReference>
<evidence type="ECO:0000313" key="1">
    <source>
        <dbReference type="EMBL" id="SIR52763.1"/>
    </source>
</evidence>
<proteinExistence type="predicted"/>
<dbReference type="SUPFAM" id="SSF48452">
    <property type="entry name" value="TPR-like"/>
    <property type="match status" value="1"/>
</dbReference>